<dbReference type="Gene3D" id="1.10.510.10">
    <property type="entry name" value="Transferase(Phosphotransferase) domain 1"/>
    <property type="match status" value="1"/>
</dbReference>
<keyword evidence="3" id="KW-0808">Transferase</keyword>
<accession>A0A543JFY8</accession>
<gene>
    <name evidence="3" type="ORF">FHX81_4106</name>
</gene>
<proteinExistence type="predicted"/>
<dbReference type="OrthoDB" id="2570531at2"/>
<dbReference type="GO" id="GO:0016740">
    <property type="term" value="F:transferase activity"/>
    <property type="evidence" value="ECO:0007669"/>
    <property type="project" value="UniProtKB-KW"/>
</dbReference>
<keyword evidence="4" id="KW-1185">Reference proteome</keyword>
<organism evidence="3 4">
    <name type="scientific">Saccharothrix saharensis</name>
    <dbReference type="NCBI Taxonomy" id="571190"/>
    <lineage>
        <taxon>Bacteria</taxon>
        <taxon>Bacillati</taxon>
        <taxon>Actinomycetota</taxon>
        <taxon>Actinomycetes</taxon>
        <taxon>Pseudonocardiales</taxon>
        <taxon>Pseudonocardiaceae</taxon>
        <taxon>Saccharothrix</taxon>
    </lineage>
</organism>
<comment type="caution">
    <text evidence="3">The sequence shown here is derived from an EMBL/GenBank/DDBJ whole genome shotgun (WGS) entry which is preliminary data.</text>
</comment>
<dbReference type="RefSeq" id="WP_141979654.1">
    <property type="nucleotide sequence ID" value="NZ_VFPP01000001.1"/>
</dbReference>
<dbReference type="Pfam" id="PF01636">
    <property type="entry name" value="APH"/>
    <property type="match status" value="1"/>
</dbReference>
<dbReference type="EMBL" id="VFPP01000001">
    <property type="protein sequence ID" value="TQM81732.1"/>
    <property type="molecule type" value="Genomic_DNA"/>
</dbReference>
<sequence>MATRRDWHGLPEGVRQAVEQHTGPVSEATSPDGGRNSELAVTLTTPSGPVFCKGITTGSPLAAMHRNELAISPYLPADLAPRLLWHVEQDDWLILGFEHAAGHHADLSPDSDDLPAVADAVTRIRRIAPPPTPRRPMANQWAHALKAELATPPPNTDPWSATNADLITDWAAKAPDHMHGDHLVHSDLNPANFLITDTAKVIDWAWWRTGATWIDPALLVIRLIAAGHQPDAAEHWAAQQSPDFATTPPDVLTALAASAVRIWERRFPSTATTTAARMWTRHRMSRYHALNTC</sequence>
<protein>
    <submittedName>
        <fullName evidence="3">Phosphotransferase family enzyme</fullName>
    </submittedName>
</protein>
<dbReference type="SUPFAM" id="SSF56112">
    <property type="entry name" value="Protein kinase-like (PK-like)"/>
    <property type="match status" value="1"/>
</dbReference>
<dbReference type="InterPro" id="IPR002575">
    <property type="entry name" value="Aminoglycoside_PTrfase"/>
</dbReference>
<evidence type="ECO:0000256" key="1">
    <source>
        <dbReference type="SAM" id="MobiDB-lite"/>
    </source>
</evidence>
<dbReference type="Proteomes" id="UP000316628">
    <property type="component" value="Unassembled WGS sequence"/>
</dbReference>
<name>A0A543JFY8_9PSEU</name>
<evidence type="ECO:0000259" key="2">
    <source>
        <dbReference type="Pfam" id="PF01636"/>
    </source>
</evidence>
<dbReference type="InterPro" id="IPR011009">
    <property type="entry name" value="Kinase-like_dom_sf"/>
</dbReference>
<evidence type="ECO:0000313" key="3">
    <source>
        <dbReference type="EMBL" id="TQM81732.1"/>
    </source>
</evidence>
<feature type="region of interest" description="Disordered" evidence="1">
    <location>
        <begin position="1"/>
        <end position="38"/>
    </location>
</feature>
<dbReference type="AlphaFoldDB" id="A0A543JFY8"/>
<reference evidence="3 4" key="1">
    <citation type="submission" date="2019-06" db="EMBL/GenBank/DDBJ databases">
        <title>Sequencing the genomes of 1000 actinobacteria strains.</title>
        <authorList>
            <person name="Klenk H.-P."/>
        </authorList>
    </citation>
    <scope>NUCLEOTIDE SEQUENCE [LARGE SCALE GENOMIC DNA]</scope>
    <source>
        <strain evidence="3 4">DSM 45456</strain>
    </source>
</reference>
<feature type="domain" description="Aminoglycoside phosphotransferase" evidence="2">
    <location>
        <begin position="34"/>
        <end position="243"/>
    </location>
</feature>
<evidence type="ECO:0000313" key="4">
    <source>
        <dbReference type="Proteomes" id="UP000316628"/>
    </source>
</evidence>